<reference evidence="1 2" key="1">
    <citation type="submission" date="2019-01" db="EMBL/GenBank/DDBJ databases">
        <title>Genome sequencing of strain 2JSPR-7.</title>
        <authorList>
            <person name="Heo J."/>
            <person name="Kim S.-J."/>
            <person name="Kim J.-S."/>
            <person name="Hong S.-B."/>
            <person name="Kwon S.-W."/>
        </authorList>
    </citation>
    <scope>NUCLEOTIDE SEQUENCE [LARGE SCALE GENOMIC DNA]</scope>
    <source>
        <strain evidence="1 2">2JSPR-7</strain>
    </source>
</reference>
<evidence type="ECO:0000313" key="2">
    <source>
        <dbReference type="Proteomes" id="UP000291758"/>
    </source>
</evidence>
<keyword evidence="2" id="KW-1185">Reference proteome</keyword>
<dbReference type="InterPro" id="IPR046904">
    <property type="entry name" value="ABC-3C_MC2"/>
</dbReference>
<dbReference type="AlphaFoldDB" id="A0A4P6ESY2"/>
<accession>A0A4P6ESY2</accession>
<dbReference type="RefSeq" id="WP_129204631.1">
    <property type="nucleotide sequence ID" value="NZ_CP035495.1"/>
</dbReference>
<protein>
    <submittedName>
        <fullName evidence="1">Threonine transporter</fullName>
    </submittedName>
</protein>
<gene>
    <name evidence="1" type="ORF">ET495_09885</name>
</gene>
<dbReference type="OrthoDB" id="8662245at2"/>
<dbReference type="EMBL" id="CP035495">
    <property type="protein sequence ID" value="QAY63507.1"/>
    <property type="molecule type" value="Genomic_DNA"/>
</dbReference>
<dbReference type="Proteomes" id="UP000291758">
    <property type="component" value="Chromosome"/>
</dbReference>
<evidence type="ECO:0000313" key="1">
    <source>
        <dbReference type="EMBL" id="QAY63507.1"/>
    </source>
</evidence>
<dbReference type="KEGG" id="xyl:ET495_09885"/>
<sequence length="159" mass="17868">MSNPLNGPLEVGMRVLMILVEAFPAHLDINRLVLLDHGLLHSADLDGPESLHPPIPVRVGELGVKRQHIEDGLQVMIRAGLVQMSAEDSGIEFWANETSESFLALFESDYAHALHDRARWVVEELGAVDDALLRERMREISSHWSEEFEVMQHESGNDI</sequence>
<dbReference type="Pfam" id="PF20288">
    <property type="entry name" value="MC2"/>
    <property type="match status" value="1"/>
</dbReference>
<proteinExistence type="predicted"/>
<organism evidence="1 2">
    <name type="scientific">Xylanimonas allomyrinae</name>
    <dbReference type="NCBI Taxonomy" id="2509459"/>
    <lineage>
        <taxon>Bacteria</taxon>
        <taxon>Bacillati</taxon>
        <taxon>Actinomycetota</taxon>
        <taxon>Actinomycetes</taxon>
        <taxon>Micrococcales</taxon>
        <taxon>Promicromonosporaceae</taxon>
        <taxon>Xylanimonas</taxon>
    </lineage>
</organism>
<name>A0A4P6ESY2_9MICO</name>